<dbReference type="AlphaFoldDB" id="A0A2A2A6M7"/>
<evidence type="ECO:0000313" key="2">
    <source>
        <dbReference type="EMBL" id="PAT32886.1"/>
    </source>
</evidence>
<comment type="caution">
    <text evidence="2">The sequence shown here is derived from an EMBL/GenBank/DDBJ whole genome shotgun (WGS) entry which is preliminary data.</text>
</comment>
<organism evidence="2 3">
    <name type="scientific">Vandammella animalimorsus</name>
    <dbReference type="NCBI Taxonomy" id="2029117"/>
    <lineage>
        <taxon>Bacteria</taxon>
        <taxon>Pseudomonadati</taxon>
        <taxon>Pseudomonadota</taxon>
        <taxon>Betaproteobacteria</taxon>
        <taxon>Burkholderiales</taxon>
        <taxon>Comamonadaceae</taxon>
        <taxon>Vandammella</taxon>
    </lineage>
</organism>
<gene>
    <name evidence="2" type="ORF">CK620_13515</name>
</gene>
<dbReference type="EMBL" id="NSJF01000010">
    <property type="protein sequence ID" value="PAT32886.1"/>
    <property type="molecule type" value="Genomic_DNA"/>
</dbReference>
<dbReference type="Proteomes" id="UP000217999">
    <property type="component" value="Unassembled WGS sequence"/>
</dbReference>
<accession>A0A2A2A6M7</accession>
<dbReference type="Pfam" id="PF07022">
    <property type="entry name" value="Phage_CI_repr"/>
    <property type="match status" value="1"/>
</dbReference>
<name>A0A2A2A6M7_9BURK</name>
<dbReference type="Gene3D" id="1.10.260.40">
    <property type="entry name" value="lambda repressor-like DNA-binding domains"/>
    <property type="match status" value="1"/>
</dbReference>
<evidence type="ECO:0000313" key="3">
    <source>
        <dbReference type="Proteomes" id="UP000217999"/>
    </source>
</evidence>
<reference evidence="2 3" key="1">
    <citation type="submission" date="2017-08" db="EMBL/GenBank/DDBJ databases">
        <title>WGS of Clinical strains of the CDC Group NO-1 linked to zoonotic infections in humans.</title>
        <authorList>
            <person name="Bernier A.-M."/>
            <person name="Bernard K."/>
        </authorList>
    </citation>
    <scope>NUCLEOTIDE SEQUENCE [LARGE SCALE GENOMIC DNA]</scope>
    <source>
        <strain evidence="2 3">NML03-0146</strain>
    </source>
</reference>
<dbReference type="GO" id="GO:0045892">
    <property type="term" value="P:negative regulation of DNA-templated transcription"/>
    <property type="evidence" value="ECO:0007669"/>
    <property type="project" value="InterPro"/>
</dbReference>
<evidence type="ECO:0000259" key="1">
    <source>
        <dbReference type="Pfam" id="PF07022"/>
    </source>
</evidence>
<dbReference type="InterPro" id="IPR010982">
    <property type="entry name" value="Lambda_DNA-bd_dom_sf"/>
</dbReference>
<proteinExistence type="predicted"/>
<protein>
    <submittedName>
        <fullName evidence="2">Phage repressor protein</fullName>
    </submittedName>
</protein>
<dbReference type="GO" id="GO:0003677">
    <property type="term" value="F:DNA binding"/>
    <property type="evidence" value="ECO:0007669"/>
    <property type="project" value="InterPro"/>
</dbReference>
<dbReference type="InterPro" id="IPR010744">
    <property type="entry name" value="Phage_CI_N"/>
</dbReference>
<sequence>MMYAIRVIVRANCVKVKRFFCEMHKSSVADVLARLQALFNVDSDSALASAMEVNRQTLGSWRSRGRVPYEECINLAIQRGLSLDWLLIGEGHMHRHTPESELVAESPREGAVLSLLRQLPDADQQEIELAAQTKKRLLDAERRLEQMTKDLAASHAAKCSH</sequence>
<feature type="domain" description="Bacteriophage CI repressor N-terminal" evidence="1">
    <location>
        <begin position="30"/>
        <end position="93"/>
    </location>
</feature>